<dbReference type="eggNOG" id="COG2010">
    <property type="taxonomic scope" value="Bacteria"/>
</dbReference>
<dbReference type="OrthoDB" id="6336306at2"/>
<accession>W7QHF0</accession>
<keyword evidence="2" id="KW-1185">Reference proteome</keyword>
<sequence length="196" mass="21847">MQAKAYLANSKHEVLVKDQARVQRKKAVNLPSHSILVGLPQKVNYAFNSRSCAIVGLWQGEFLDVGPNIQGRGKDGSLAMGEWLFHQPHAIKPSNDTSCQFIKYTTIGEPKFYYQQQGYEFAVTGTSNNKNQLSLSYQVKKLPANTNQARMLEFVLPQVDKLTVSSKQGEISAGKFKIDLSKHSSFSLQLNLANVQ</sequence>
<reference evidence="1 2" key="1">
    <citation type="journal article" date="2014" name="Genome Announc.">
        <title>Draft Genome Sequence of the Agar-Degrading Bacterium Catenovulum sp. Strain DS-2, Isolated from Intestines of Haliotis diversicolor.</title>
        <authorList>
            <person name="Shan D."/>
            <person name="Li X."/>
            <person name="Gu Z."/>
            <person name="Wei G."/>
            <person name="Gao Z."/>
            <person name="Shao Z."/>
        </authorList>
    </citation>
    <scope>NUCLEOTIDE SEQUENCE [LARGE SCALE GENOMIC DNA]</scope>
    <source>
        <strain evidence="1 2">DS-2</strain>
    </source>
</reference>
<dbReference type="Proteomes" id="UP000019276">
    <property type="component" value="Unassembled WGS sequence"/>
</dbReference>
<gene>
    <name evidence="1" type="ORF">DS2_17587</name>
</gene>
<protein>
    <submittedName>
        <fullName evidence="1">Uncharacterized protein</fullName>
    </submittedName>
</protein>
<evidence type="ECO:0000313" key="2">
    <source>
        <dbReference type="Proteomes" id="UP000019276"/>
    </source>
</evidence>
<evidence type="ECO:0000313" key="1">
    <source>
        <dbReference type="EMBL" id="EWH08377.1"/>
    </source>
</evidence>
<organism evidence="1 2">
    <name type="scientific">Catenovulum agarivorans DS-2</name>
    <dbReference type="NCBI Taxonomy" id="1328313"/>
    <lineage>
        <taxon>Bacteria</taxon>
        <taxon>Pseudomonadati</taxon>
        <taxon>Pseudomonadota</taxon>
        <taxon>Gammaproteobacteria</taxon>
        <taxon>Alteromonadales</taxon>
        <taxon>Alteromonadaceae</taxon>
        <taxon>Catenovulum</taxon>
    </lineage>
</organism>
<dbReference type="RefSeq" id="WP_035016291.1">
    <property type="nucleotide sequence ID" value="NZ_ARZY01000048.1"/>
</dbReference>
<comment type="caution">
    <text evidence="1">The sequence shown here is derived from an EMBL/GenBank/DDBJ whole genome shotgun (WGS) entry which is preliminary data.</text>
</comment>
<dbReference type="EMBL" id="ARZY01000048">
    <property type="protein sequence ID" value="EWH08377.1"/>
    <property type="molecule type" value="Genomic_DNA"/>
</dbReference>
<name>W7QHF0_9ALTE</name>
<dbReference type="STRING" id="1328313.DS2_17587"/>
<dbReference type="AlphaFoldDB" id="W7QHF0"/>
<proteinExistence type="predicted"/>